<feature type="domain" description="BD-FAE-like" evidence="2">
    <location>
        <begin position="60"/>
        <end position="161"/>
    </location>
</feature>
<sequence>MILDLDQEYDNVKKVAPEYFRRVLAQLDAANTAARRKHRAVLDVPYGASSHERLDIFQAGSSGMPVQVFFHGGYWHSLDKRDFSFIADGLVPHDVTAVVVNFPQLPAVRMDAQIAACRRALLWVYDNIDNYGGDPQRLSVSGHSAGAHIAAMLLVDDAEQGTDARRPIVDRACLVSGIYDLNPIKRCFVNDTLQLSAEEVAKNSPVTMRPQGACALALVVGGDEGREYLRQTHDLARAWRNLEPHLSLSALEGENHFSLRVQFGDPDSKVIKLAVGSVPRY</sequence>
<dbReference type="GO" id="GO:0016787">
    <property type="term" value="F:hydrolase activity"/>
    <property type="evidence" value="ECO:0007669"/>
    <property type="project" value="UniProtKB-KW"/>
</dbReference>
<dbReference type="InterPro" id="IPR050300">
    <property type="entry name" value="GDXG_lipolytic_enzyme"/>
</dbReference>
<dbReference type="InterPro" id="IPR029058">
    <property type="entry name" value="AB_hydrolase_fold"/>
</dbReference>
<evidence type="ECO:0000313" key="4">
    <source>
        <dbReference type="Proteomes" id="UP000283474"/>
    </source>
</evidence>
<dbReference type="RefSeq" id="WP_128355752.1">
    <property type="nucleotide sequence ID" value="NZ_CP022987.1"/>
</dbReference>
<reference evidence="3 4" key="1">
    <citation type="submission" date="2017-08" db="EMBL/GenBank/DDBJ databases">
        <authorList>
            <person name="Park S.-J."/>
            <person name="Kim H."/>
        </authorList>
    </citation>
    <scope>NUCLEOTIDE SEQUENCE [LARGE SCALE GENOMIC DNA]</scope>
    <source>
        <strain evidence="4">ye3</strain>
    </source>
</reference>
<keyword evidence="1" id="KW-0378">Hydrolase</keyword>
<evidence type="ECO:0000259" key="2">
    <source>
        <dbReference type="Pfam" id="PF20434"/>
    </source>
</evidence>
<dbReference type="AlphaFoldDB" id="A0A410GEM7"/>
<proteinExistence type="predicted"/>
<gene>
    <name evidence="3" type="ORF">CKA81_13560</name>
</gene>
<evidence type="ECO:0000256" key="1">
    <source>
        <dbReference type="ARBA" id="ARBA00022801"/>
    </source>
</evidence>
<evidence type="ECO:0000313" key="3">
    <source>
        <dbReference type="EMBL" id="QAA94757.1"/>
    </source>
</evidence>
<name>A0A410GEM7_9BURK</name>
<dbReference type="EMBL" id="CP022987">
    <property type="protein sequence ID" value="QAA94757.1"/>
    <property type="molecule type" value="Genomic_DNA"/>
</dbReference>
<protein>
    <recommendedName>
        <fullName evidence="2">BD-FAE-like domain-containing protein</fullName>
    </recommendedName>
</protein>
<dbReference type="PANTHER" id="PTHR48081">
    <property type="entry name" value="AB HYDROLASE SUPERFAMILY PROTEIN C4A8.06C"/>
    <property type="match status" value="1"/>
</dbReference>
<dbReference type="InterPro" id="IPR049492">
    <property type="entry name" value="BD-FAE-like_dom"/>
</dbReference>
<organism evidence="3 4">
    <name type="scientific">Pollutimonas thiosulfatoxidans</name>
    <dbReference type="NCBI Taxonomy" id="2028345"/>
    <lineage>
        <taxon>Bacteria</taxon>
        <taxon>Pseudomonadati</taxon>
        <taxon>Pseudomonadota</taxon>
        <taxon>Betaproteobacteria</taxon>
        <taxon>Burkholderiales</taxon>
        <taxon>Alcaligenaceae</taxon>
        <taxon>Pollutimonas</taxon>
    </lineage>
</organism>
<dbReference type="Gene3D" id="3.40.50.1820">
    <property type="entry name" value="alpha/beta hydrolase"/>
    <property type="match status" value="1"/>
</dbReference>
<accession>A0A410GEM7</accession>
<keyword evidence="4" id="KW-1185">Reference proteome</keyword>
<dbReference type="Pfam" id="PF20434">
    <property type="entry name" value="BD-FAE"/>
    <property type="match status" value="1"/>
</dbReference>
<dbReference type="OrthoDB" id="9771666at2"/>
<dbReference type="KEGG" id="pus:CKA81_13560"/>
<dbReference type="Proteomes" id="UP000283474">
    <property type="component" value="Chromosome"/>
</dbReference>
<dbReference type="PANTHER" id="PTHR48081:SF33">
    <property type="entry name" value="KYNURENINE FORMAMIDASE"/>
    <property type="match status" value="1"/>
</dbReference>
<dbReference type="SUPFAM" id="SSF53474">
    <property type="entry name" value="alpha/beta-Hydrolases"/>
    <property type="match status" value="1"/>
</dbReference>